<dbReference type="Proteomes" id="UP001237105">
    <property type="component" value="Unassembled WGS sequence"/>
</dbReference>
<feature type="domain" description="HTH araC/xylS-type" evidence="4">
    <location>
        <begin position="236"/>
        <end position="334"/>
    </location>
</feature>
<evidence type="ECO:0000259" key="4">
    <source>
        <dbReference type="PROSITE" id="PS01124"/>
    </source>
</evidence>
<dbReference type="SUPFAM" id="SSF46689">
    <property type="entry name" value="Homeodomain-like"/>
    <property type="match status" value="1"/>
</dbReference>
<dbReference type="InterPro" id="IPR009057">
    <property type="entry name" value="Homeodomain-like_sf"/>
</dbReference>
<name>A0ABT6SV29_9ACTN</name>
<dbReference type="EMBL" id="JASCIS010000011">
    <property type="protein sequence ID" value="MDI3419460.1"/>
    <property type="molecule type" value="Genomic_DNA"/>
</dbReference>
<evidence type="ECO:0000256" key="2">
    <source>
        <dbReference type="ARBA" id="ARBA00023125"/>
    </source>
</evidence>
<dbReference type="PROSITE" id="PS01124">
    <property type="entry name" value="HTH_ARAC_FAMILY_2"/>
    <property type="match status" value="1"/>
</dbReference>
<dbReference type="Gene3D" id="1.10.10.60">
    <property type="entry name" value="Homeodomain-like"/>
    <property type="match status" value="1"/>
</dbReference>
<evidence type="ECO:0000256" key="3">
    <source>
        <dbReference type="ARBA" id="ARBA00023163"/>
    </source>
</evidence>
<keyword evidence="3" id="KW-0804">Transcription</keyword>
<protein>
    <submittedName>
        <fullName evidence="5">AraC family transcriptional regulator</fullName>
    </submittedName>
</protein>
<dbReference type="SMART" id="SM00342">
    <property type="entry name" value="HTH_ARAC"/>
    <property type="match status" value="1"/>
</dbReference>
<reference evidence="5 6" key="1">
    <citation type="submission" date="2023-05" db="EMBL/GenBank/DDBJ databases">
        <title>Draft genome sequence of Streptomyces sp. B-S-A12 isolated from a cave soil in Thailand.</title>
        <authorList>
            <person name="Chamroensaksri N."/>
            <person name="Muangham S."/>
        </authorList>
    </citation>
    <scope>NUCLEOTIDE SEQUENCE [LARGE SCALE GENOMIC DNA]</scope>
    <source>
        <strain evidence="5 6">B-S-A12</strain>
    </source>
</reference>
<dbReference type="PANTHER" id="PTHR47894">
    <property type="entry name" value="HTH-TYPE TRANSCRIPTIONAL REGULATOR GADX"/>
    <property type="match status" value="1"/>
</dbReference>
<evidence type="ECO:0000313" key="6">
    <source>
        <dbReference type="Proteomes" id="UP001237105"/>
    </source>
</evidence>
<dbReference type="Pfam" id="PF12833">
    <property type="entry name" value="HTH_18"/>
    <property type="match status" value="1"/>
</dbReference>
<organism evidence="5 6">
    <name type="scientific">Streptomyces luteolus</name>
    <dbReference type="NCBI Taxonomy" id="3043615"/>
    <lineage>
        <taxon>Bacteria</taxon>
        <taxon>Bacillati</taxon>
        <taxon>Actinomycetota</taxon>
        <taxon>Actinomycetes</taxon>
        <taxon>Kitasatosporales</taxon>
        <taxon>Streptomycetaceae</taxon>
        <taxon>Streptomyces</taxon>
    </lineage>
</organism>
<keyword evidence="6" id="KW-1185">Reference proteome</keyword>
<evidence type="ECO:0000313" key="5">
    <source>
        <dbReference type="EMBL" id="MDI3419460.1"/>
    </source>
</evidence>
<sequence length="342" mass="37083">MSSLIRSSCLTGFPALVSSLGGQSAPLLRQAGIRPEAIEDPDEYIPYRALVTALDLAAGRLDCPDFGLRLSKHQGLDILGPVGVIGRHATSVGDAIDGIGRFLYQYSPAIESAVERAGAVADYHFRIRPRVQRTLVDVAQIGELSLGASLQIFRMLIGPEFVPLRVALPHRPAAPMTTYETYFGCQVSAEQDHLGFHFAADVLDRPVEGSDPAVRRLVLEYLSGVVGGAVGSGLPAEVRSTVKRALPTRRFGLEDVAESFGLHPRTLQRQLAAHGTTYQEIVDEVRHELADRYLRTTAMPLAQLADVLGYSEQSSFSRSCRRWFGCSPQAHRAATAQGPLSP</sequence>
<dbReference type="RefSeq" id="WP_282535374.1">
    <property type="nucleotide sequence ID" value="NZ_JASCIS010000011.1"/>
</dbReference>
<evidence type="ECO:0000256" key="1">
    <source>
        <dbReference type="ARBA" id="ARBA00023015"/>
    </source>
</evidence>
<keyword evidence="1" id="KW-0805">Transcription regulation</keyword>
<gene>
    <name evidence="5" type="ORF">QIT00_12990</name>
</gene>
<dbReference type="Pfam" id="PF12625">
    <property type="entry name" value="Arabinose_bd"/>
    <property type="match status" value="1"/>
</dbReference>
<dbReference type="InterPro" id="IPR018060">
    <property type="entry name" value="HTH_AraC"/>
</dbReference>
<dbReference type="PANTHER" id="PTHR47894:SF4">
    <property type="entry name" value="HTH-TYPE TRANSCRIPTIONAL REGULATOR GADX"/>
    <property type="match status" value="1"/>
</dbReference>
<keyword evidence="2" id="KW-0238">DNA-binding</keyword>
<proteinExistence type="predicted"/>
<accession>A0ABT6SV29</accession>
<dbReference type="InterPro" id="IPR032687">
    <property type="entry name" value="AraC-type_N"/>
</dbReference>
<comment type="caution">
    <text evidence="5">The sequence shown here is derived from an EMBL/GenBank/DDBJ whole genome shotgun (WGS) entry which is preliminary data.</text>
</comment>